<comment type="function">
    <text evidence="1">Causes loosening and extension of plant cell walls by disrupting non-covalent bonding between cellulose microfibrils and matrix glucans. No enzymatic activity has been found.</text>
</comment>
<keyword evidence="1" id="KW-0964">Secreted</keyword>
<accession>A0ABU6WNZ7</accession>
<protein>
    <recommendedName>
        <fullName evidence="1">Expansin</fullName>
    </recommendedName>
</protein>
<comment type="caution">
    <text evidence="3">The sequence shown here is derived from an EMBL/GenBank/DDBJ whole genome shotgun (WGS) entry which is preliminary data.</text>
</comment>
<evidence type="ECO:0000313" key="4">
    <source>
        <dbReference type="Proteomes" id="UP001341840"/>
    </source>
</evidence>
<dbReference type="Proteomes" id="UP001341840">
    <property type="component" value="Unassembled WGS sequence"/>
</dbReference>
<keyword evidence="1" id="KW-0134">Cell wall</keyword>
<dbReference type="PANTHER" id="PTHR31867">
    <property type="entry name" value="EXPANSIN-A15"/>
    <property type="match status" value="1"/>
</dbReference>
<feature type="non-terminal residue" evidence="3">
    <location>
        <position position="1"/>
    </location>
</feature>
<evidence type="ECO:0000256" key="1">
    <source>
        <dbReference type="RuleBase" id="RU365023"/>
    </source>
</evidence>
<dbReference type="InterPro" id="IPR002963">
    <property type="entry name" value="Expansin"/>
</dbReference>
<keyword evidence="4" id="KW-1185">Reference proteome</keyword>
<comment type="similarity">
    <text evidence="1">Belongs to the expansin family. Expansin A subfamily.</text>
</comment>
<reference evidence="3 4" key="1">
    <citation type="journal article" date="2023" name="Plants (Basel)">
        <title>Bridging the Gap: Combining Genomics and Transcriptomics Approaches to Understand Stylosanthes scabra, an Orphan Legume from the Brazilian Caatinga.</title>
        <authorList>
            <person name="Ferreira-Neto J.R.C."/>
            <person name="da Silva M.D."/>
            <person name="Binneck E."/>
            <person name="de Melo N.F."/>
            <person name="da Silva R.H."/>
            <person name="de Melo A.L.T.M."/>
            <person name="Pandolfi V."/>
            <person name="Bustamante F.O."/>
            <person name="Brasileiro-Vidal A.C."/>
            <person name="Benko-Iseppon A.M."/>
        </authorList>
    </citation>
    <scope>NUCLEOTIDE SEQUENCE [LARGE SCALE GENOMIC DNA]</scope>
    <source>
        <tissue evidence="3">Leaves</tissue>
    </source>
</reference>
<comment type="subcellular location">
    <subcellularLocation>
        <location evidence="1">Secreted</location>
        <location evidence="1">Cell wall</location>
    </subcellularLocation>
    <subcellularLocation>
        <location evidence="1">Membrane</location>
        <topology evidence="1">Peripheral membrane protein</topology>
    </subcellularLocation>
</comment>
<gene>
    <name evidence="3" type="primary">EXPA7_3</name>
    <name evidence="3" type="ORF">PIB30_072658</name>
</gene>
<organism evidence="3 4">
    <name type="scientific">Stylosanthes scabra</name>
    <dbReference type="NCBI Taxonomy" id="79078"/>
    <lineage>
        <taxon>Eukaryota</taxon>
        <taxon>Viridiplantae</taxon>
        <taxon>Streptophyta</taxon>
        <taxon>Embryophyta</taxon>
        <taxon>Tracheophyta</taxon>
        <taxon>Spermatophyta</taxon>
        <taxon>Magnoliopsida</taxon>
        <taxon>eudicotyledons</taxon>
        <taxon>Gunneridae</taxon>
        <taxon>Pentapetalae</taxon>
        <taxon>rosids</taxon>
        <taxon>fabids</taxon>
        <taxon>Fabales</taxon>
        <taxon>Fabaceae</taxon>
        <taxon>Papilionoideae</taxon>
        <taxon>50 kb inversion clade</taxon>
        <taxon>dalbergioids sensu lato</taxon>
        <taxon>Dalbergieae</taxon>
        <taxon>Pterocarpus clade</taxon>
        <taxon>Stylosanthes</taxon>
    </lineage>
</organism>
<dbReference type="InterPro" id="IPR036749">
    <property type="entry name" value="Expansin_CBD_sf"/>
</dbReference>
<dbReference type="InterPro" id="IPR007117">
    <property type="entry name" value="Expansin_CBD"/>
</dbReference>
<dbReference type="EMBL" id="JASCZI010182107">
    <property type="protein sequence ID" value="MED6187047.1"/>
    <property type="molecule type" value="Genomic_DNA"/>
</dbReference>
<keyword evidence="1" id="KW-0961">Cell wall biogenesis/degradation</keyword>
<evidence type="ECO:0000313" key="3">
    <source>
        <dbReference type="EMBL" id="MED6187047.1"/>
    </source>
</evidence>
<dbReference type="PRINTS" id="PR01226">
    <property type="entry name" value="EXPANSIN"/>
</dbReference>
<dbReference type="PROSITE" id="PS50843">
    <property type="entry name" value="EXPANSIN_CBD"/>
    <property type="match status" value="1"/>
</dbReference>
<sequence length="103" mass="11415">SGGVRFSVQGNGYWVLVYVMNVRGGGDIGGMWVKGSRTSWITMTHNWGASYQAFSSLSSQPLSFNITSFTTKHTIIAWNVATSNWAFALTYSTNLNFHSNFSF</sequence>
<feature type="domain" description="Expansin-like CBD" evidence="2">
    <location>
        <begin position="13"/>
        <end position="93"/>
    </location>
</feature>
<dbReference type="SUPFAM" id="SSF49590">
    <property type="entry name" value="PHL pollen allergen"/>
    <property type="match status" value="1"/>
</dbReference>
<dbReference type="Pfam" id="PF01357">
    <property type="entry name" value="Expansin_C"/>
    <property type="match status" value="1"/>
</dbReference>
<dbReference type="Gene3D" id="2.60.40.760">
    <property type="entry name" value="Expansin, cellulose-binding-like domain"/>
    <property type="match status" value="1"/>
</dbReference>
<evidence type="ECO:0000259" key="2">
    <source>
        <dbReference type="PROSITE" id="PS50843"/>
    </source>
</evidence>
<name>A0ABU6WNZ7_9FABA</name>
<proteinExistence type="inferred from homology"/>